<gene>
    <name evidence="7" type="ORF">METZ01_LOCUS21119</name>
</gene>
<evidence type="ECO:0000313" key="7">
    <source>
        <dbReference type="EMBL" id="SUZ68265.1"/>
    </source>
</evidence>
<comment type="similarity">
    <text evidence="2">Belongs to the class-I pyridoxal-phosphate-dependent aminotransferase family.</text>
</comment>
<dbReference type="PANTHER" id="PTHR46383">
    <property type="entry name" value="ASPARTATE AMINOTRANSFERASE"/>
    <property type="match status" value="1"/>
</dbReference>
<name>A0A381PMN1_9ZZZZ</name>
<dbReference type="PANTHER" id="PTHR46383:SF1">
    <property type="entry name" value="ASPARTATE AMINOTRANSFERASE"/>
    <property type="match status" value="1"/>
</dbReference>
<evidence type="ECO:0000259" key="6">
    <source>
        <dbReference type="Pfam" id="PF00155"/>
    </source>
</evidence>
<keyword evidence="5" id="KW-0663">Pyridoxal phosphate</keyword>
<dbReference type="SUPFAM" id="SSF53383">
    <property type="entry name" value="PLP-dependent transferases"/>
    <property type="match status" value="1"/>
</dbReference>
<dbReference type="InterPro" id="IPR050596">
    <property type="entry name" value="AspAT/PAT-like"/>
</dbReference>
<dbReference type="AlphaFoldDB" id="A0A381PMN1"/>
<dbReference type="GO" id="GO:0030170">
    <property type="term" value="F:pyridoxal phosphate binding"/>
    <property type="evidence" value="ECO:0007669"/>
    <property type="project" value="InterPro"/>
</dbReference>
<dbReference type="GO" id="GO:0006520">
    <property type="term" value="P:amino acid metabolic process"/>
    <property type="evidence" value="ECO:0007669"/>
    <property type="project" value="InterPro"/>
</dbReference>
<dbReference type="Gene3D" id="3.90.1150.10">
    <property type="entry name" value="Aspartate Aminotransferase, domain 1"/>
    <property type="match status" value="1"/>
</dbReference>
<dbReference type="InterPro" id="IPR015421">
    <property type="entry name" value="PyrdxlP-dep_Trfase_major"/>
</dbReference>
<evidence type="ECO:0000256" key="1">
    <source>
        <dbReference type="ARBA" id="ARBA00001933"/>
    </source>
</evidence>
<proteinExistence type="inferred from homology"/>
<dbReference type="Gene3D" id="3.40.640.10">
    <property type="entry name" value="Type I PLP-dependent aspartate aminotransferase-like (Major domain)"/>
    <property type="match status" value="1"/>
</dbReference>
<evidence type="ECO:0000256" key="5">
    <source>
        <dbReference type="ARBA" id="ARBA00022898"/>
    </source>
</evidence>
<feature type="domain" description="Aminotransferase class I/classII large" evidence="6">
    <location>
        <begin position="38"/>
        <end position="387"/>
    </location>
</feature>
<reference evidence="7" key="1">
    <citation type="submission" date="2018-05" db="EMBL/GenBank/DDBJ databases">
        <authorList>
            <person name="Lanie J.A."/>
            <person name="Ng W.-L."/>
            <person name="Kazmierczak K.M."/>
            <person name="Andrzejewski T.M."/>
            <person name="Davidsen T.M."/>
            <person name="Wayne K.J."/>
            <person name="Tettelin H."/>
            <person name="Glass J.I."/>
            <person name="Rusch D."/>
            <person name="Podicherti R."/>
            <person name="Tsui H.-C.T."/>
            <person name="Winkler M.E."/>
        </authorList>
    </citation>
    <scope>NUCLEOTIDE SEQUENCE</scope>
</reference>
<organism evidence="7">
    <name type="scientific">marine metagenome</name>
    <dbReference type="NCBI Taxonomy" id="408172"/>
    <lineage>
        <taxon>unclassified sequences</taxon>
        <taxon>metagenomes</taxon>
        <taxon>ecological metagenomes</taxon>
    </lineage>
</organism>
<dbReference type="CDD" id="cd00609">
    <property type="entry name" value="AAT_like"/>
    <property type="match status" value="1"/>
</dbReference>
<comment type="cofactor">
    <cofactor evidence="1">
        <name>pyridoxal 5'-phosphate</name>
        <dbReference type="ChEBI" id="CHEBI:597326"/>
    </cofactor>
</comment>
<keyword evidence="4" id="KW-0808">Transferase</keyword>
<protein>
    <recommendedName>
        <fullName evidence="6">Aminotransferase class I/classII large domain-containing protein</fullName>
    </recommendedName>
</protein>
<dbReference type="Pfam" id="PF00155">
    <property type="entry name" value="Aminotran_1_2"/>
    <property type="match status" value="1"/>
</dbReference>
<evidence type="ECO:0000256" key="3">
    <source>
        <dbReference type="ARBA" id="ARBA00022576"/>
    </source>
</evidence>
<dbReference type="InterPro" id="IPR015422">
    <property type="entry name" value="PyrdxlP-dep_Trfase_small"/>
</dbReference>
<accession>A0A381PMN1</accession>
<evidence type="ECO:0000256" key="2">
    <source>
        <dbReference type="ARBA" id="ARBA00007441"/>
    </source>
</evidence>
<keyword evidence="3" id="KW-0032">Aminotransferase</keyword>
<dbReference type="InterPro" id="IPR004839">
    <property type="entry name" value="Aminotransferase_I/II_large"/>
</dbReference>
<dbReference type="GO" id="GO:0008483">
    <property type="term" value="F:transaminase activity"/>
    <property type="evidence" value="ECO:0007669"/>
    <property type="project" value="UniProtKB-KW"/>
</dbReference>
<sequence>MQYANQLNQLGTETAFAVSAQAQAWAKKGHKVYPFHLGDINLATPENIVEATLKGIRDGKTGYCPSEGILPLREALAHDVGTKRGVTYGANNVSVQPGGKPTIGKFISAIMNPGDEVLFPNPGYPIYESQIEYQGGRSMPYGYVQTDKGFDIDLDRLKASITDKTVAIIYNNYQNPLSAESSKEEMEAIAQLAIDHDLWVLADDAYYEMIYEGNPLSIVSIPGMQERTVILYTFSKKYAMTGWRVGGSIGPKKIINIISKLNVNAESCTTHFIQAAMVEALTGDQSGAQNILNTLRERRDATVAGLNAIDGIDIPTPRSTFYLFPNVTEIMKRKRFDKIEQLQVYALENANVSFCTREHFGRPLSDETEFFIRFAYSGITVDDINEGMAKLKTCFETS</sequence>
<evidence type="ECO:0000256" key="4">
    <source>
        <dbReference type="ARBA" id="ARBA00022679"/>
    </source>
</evidence>
<dbReference type="EMBL" id="UINC01001035">
    <property type="protein sequence ID" value="SUZ68265.1"/>
    <property type="molecule type" value="Genomic_DNA"/>
</dbReference>
<dbReference type="InterPro" id="IPR015424">
    <property type="entry name" value="PyrdxlP-dep_Trfase"/>
</dbReference>